<dbReference type="GO" id="GO:0015628">
    <property type="term" value="P:protein secretion by the type II secretion system"/>
    <property type="evidence" value="ECO:0007669"/>
    <property type="project" value="InterPro"/>
</dbReference>
<dbReference type="InterPro" id="IPR004845">
    <property type="entry name" value="T2SS_GspD_CS"/>
</dbReference>
<keyword evidence="8" id="KW-0472">Membrane</keyword>
<feature type="compositionally biased region" description="Basic and acidic residues" evidence="11">
    <location>
        <begin position="635"/>
        <end position="646"/>
    </location>
</feature>
<dbReference type="Pfam" id="PF21305">
    <property type="entry name" value="type_II_gspD_N0"/>
    <property type="match status" value="1"/>
</dbReference>
<feature type="domain" description="GspD-like N0" evidence="14">
    <location>
        <begin position="58"/>
        <end position="127"/>
    </location>
</feature>
<accession>A0A9X8JJV9</accession>
<dbReference type="AlphaFoldDB" id="A0A9X8JJV9"/>
<evidence type="ECO:0000256" key="4">
    <source>
        <dbReference type="ARBA" id="ARBA00022452"/>
    </source>
</evidence>
<gene>
    <name evidence="15" type="primary">gspD</name>
    <name evidence="15" type="ORF">CLR69_01020</name>
</gene>
<sequence>METTNLFSKGQGFFKRQVFSQYENQWLSRVRRKSMLLLGGSVLLMASSLAWSAEFSASFKGTDIQEFINTVSKNLNKTVIIDPSVSGTITVRSYDMMNEEQYYQFFLSVLDVYGFTVIPMDNNVLKIIRSKDAKSTSMPLASDEQPGIGDEVVTRVVPVNNVAARDLAPLLRQLNDNAGAGSVVHYEPSNVLLMTGRAGVIKRLMTIVERVDQTGDRNVVSVPLSYASSTEVVKMVNELNKMDEKSALPGMLTANVVADERTNSVLVRGEPNSRQRVIDMIKQLDRQQAVQGNTKVIYLKYAKAADLVEVLTGVGDSIQTDQQNALPALRKDISIKAHEQTNSLIVNAAPDIMRDLEQVIAQLDIRRPQVLVEAIIAEVQDADGMNLGVQWANKNAGVTQFTNTGLPITTMMAGADQFKRDGTLGTAATTALGSFNGIAAGFYQGNWGMLMTALSSNSKNDILATPSIVTLDNMEATFNVGQEVPVLAGSQTTSGDNVFQTVERKTVGIKLKVKPQINEGDSVLLEIEQEVSSVADAASSSSTNLGATFNTRTVNNAVLVSSGETVVVGGLLDKSTNESASKVPLLGDIPVLGYLFRSNSQETKKRNLMLFIRPSIIRDRSQYQSASASKYHSFSAEEDKQRDMSRGEGGLLSNDLLRLPEGGNAYTFRQVQSSIVAFYPAGGK</sequence>
<feature type="domain" description="NolW-like" evidence="13">
    <location>
        <begin position="154"/>
        <end position="215"/>
    </location>
</feature>
<dbReference type="Gene3D" id="3.30.1370.120">
    <property type="match status" value="3"/>
</dbReference>
<evidence type="ECO:0000256" key="3">
    <source>
        <dbReference type="ARBA" id="ARBA00022448"/>
    </source>
</evidence>
<dbReference type="EMBL" id="NWTM01000001">
    <property type="protein sequence ID" value="RYC43667.1"/>
    <property type="molecule type" value="Genomic_DNA"/>
</dbReference>
<dbReference type="OrthoDB" id="9779724at2"/>
<evidence type="ECO:0000256" key="11">
    <source>
        <dbReference type="SAM" id="MobiDB-lite"/>
    </source>
</evidence>
<feature type="domain" description="NolW-like" evidence="13">
    <location>
        <begin position="294"/>
        <end position="369"/>
    </location>
</feature>
<organism evidence="15 16">
    <name type="scientific">Pectobacterium zantedeschiae</name>
    <dbReference type="NCBI Taxonomy" id="2034769"/>
    <lineage>
        <taxon>Bacteria</taxon>
        <taxon>Pseudomonadati</taxon>
        <taxon>Pseudomonadota</taxon>
        <taxon>Gammaproteobacteria</taxon>
        <taxon>Enterobacterales</taxon>
        <taxon>Pectobacteriaceae</taxon>
        <taxon>Pectobacterium</taxon>
    </lineage>
</organism>
<comment type="similarity">
    <text evidence="2">Belongs to the bacterial secretin family. GSP D subfamily.</text>
</comment>
<evidence type="ECO:0000256" key="10">
    <source>
        <dbReference type="RuleBase" id="RU004004"/>
    </source>
</evidence>
<evidence type="ECO:0000256" key="9">
    <source>
        <dbReference type="ARBA" id="ARBA00023237"/>
    </source>
</evidence>
<dbReference type="PANTHER" id="PTHR30332:SF24">
    <property type="entry name" value="SECRETIN GSPD-RELATED"/>
    <property type="match status" value="1"/>
</dbReference>
<dbReference type="PANTHER" id="PTHR30332">
    <property type="entry name" value="PROBABLE GENERAL SECRETION PATHWAY PROTEIN D"/>
    <property type="match status" value="1"/>
</dbReference>
<dbReference type="NCBIfam" id="TIGR02517">
    <property type="entry name" value="type_II_gspD"/>
    <property type="match status" value="1"/>
</dbReference>
<evidence type="ECO:0000259" key="14">
    <source>
        <dbReference type="Pfam" id="PF21305"/>
    </source>
</evidence>
<keyword evidence="7" id="KW-0653">Protein transport</keyword>
<keyword evidence="9" id="KW-0998">Cell outer membrane</keyword>
<keyword evidence="5" id="KW-0812">Transmembrane</keyword>
<dbReference type="GO" id="GO:0009279">
    <property type="term" value="C:cell outer membrane"/>
    <property type="evidence" value="ECO:0007669"/>
    <property type="project" value="UniProtKB-SubCell"/>
</dbReference>
<evidence type="ECO:0000256" key="2">
    <source>
        <dbReference type="ARBA" id="ARBA00006980"/>
    </source>
</evidence>
<dbReference type="InterPro" id="IPR004846">
    <property type="entry name" value="T2SS/T3SS_dom"/>
</dbReference>
<keyword evidence="16" id="KW-1185">Reference proteome</keyword>
<dbReference type="PRINTS" id="PR00811">
    <property type="entry name" value="BCTERIALGSPD"/>
</dbReference>
<feature type="domain" description="NolW-like" evidence="13">
    <location>
        <begin position="221"/>
        <end position="289"/>
    </location>
</feature>
<dbReference type="Pfam" id="PF03958">
    <property type="entry name" value="Secretin_N"/>
    <property type="match status" value="3"/>
</dbReference>
<comment type="subcellular location">
    <subcellularLocation>
        <location evidence="1 10">Cell outer membrane</location>
    </subcellularLocation>
</comment>
<dbReference type="Pfam" id="PF00263">
    <property type="entry name" value="Secretin"/>
    <property type="match status" value="1"/>
</dbReference>
<reference evidence="15 16" key="1">
    <citation type="journal article" date="2018" name="Syst. Appl. Microbiol.">
        <title>Pectobacterium zantedeschiae sp. nov. a new species of a soft rot pathogen isolated from Calla lily (Zantedeschia spp.).</title>
        <authorList>
            <person name="Waleron M."/>
            <person name="Misztak A."/>
            <person name="Waleron M."/>
            <person name="Franczuk M."/>
            <person name="Jonca J."/>
            <person name="Wielgomas B."/>
            <person name="Mikicinski A."/>
            <person name="Popovic T."/>
            <person name="Waleron K."/>
        </authorList>
    </citation>
    <scope>NUCLEOTIDE SEQUENCE [LARGE SCALE GENOMIC DNA]</scope>
    <source>
        <strain evidence="15 16">9M</strain>
    </source>
</reference>
<evidence type="ECO:0000259" key="12">
    <source>
        <dbReference type="Pfam" id="PF00263"/>
    </source>
</evidence>
<dbReference type="PROSITE" id="PS00875">
    <property type="entry name" value="T2SP_D"/>
    <property type="match status" value="1"/>
</dbReference>
<evidence type="ECO:0000256" key="1">
    <source>
        <dbReference type="ARBA" id="ARBA00004442"/>
    </source>
</evidence>
<feature type="domain" description="Type II/III secretion system secretin-like" evidence="12">
    <location>
        <begin position="453"/>
        <end position="618"/>
    </location>
</feature>
<evidence type="ECO:0000259" key="13">
    <source>
        <dbReference type="Pfam" id="PF03958"/>
    </source>
</evidence>
<comment type="caution">
    <text evidence="15">The sequence shown here is derived from an EMBL/GenBank/DDBJ whole genome shotgun (WGS) entry which is preliminary data.</text>
</comment>
<evidence type="ECO:0000313" key="15">
    <source>
        <dbReference type="EMBL" id="RYC43667.1"/>
    </source>
</evidence>
<dbReference type="InterPro" id="IPR005644">
    <property type="entry name" value="NolW-like"/>
</dbReference>
<evidence type="ECO:0000313" key="16">
    <source>
        <dbReference type="Proteomes" id="UP001138460"/>
    </source>
</evidence>
<proteinExistence type="inferred from homology"/>
<dbReference type="InterPro" id="IPR050810">
    <property type="entry name" value="Bact_Secretion_Sys_Channel"/>
</dbReference>
<dbReference type="InterPro" id="IPR001775">
    <property type="entry name" value="GspD/PilQ"/>
</dbReference>
<evidence type="ECO:0000256" key="5">
    <source>
        <dbReference type="ARBA" id="ARBA00022692"/>
    </source>
</evidence>
<evidence type="ECO:0000256" key="6">
    <source>
        <dbReference type="ARBA" id="ARBA00022729"/>
    </source>
</evidence>
<dbReference type="InterPro" id="IPR049371">
    <property type="entry name" value="GspD-like_N0"/>
</dbReference>
<dbReference type="GO" id="GO:0015627">
    <property type="term" value="C:type II protein secretion system complex"/>
    <property type="evidence" value="ECO:0007669"/>
    <property type="project" value="InterPro"/>
</dbReference>
<evidence type="ECO:0000256" key="7">
    <source>
        <dbReference type="ARBA" id="ARBA00022927"/>
    </source>
</evidence>
<dbReference type="Proteomes" id="UP001138460">
    <property type="component" value="Unassembled WGS sequence"/>
</dbReference>
<dbReference type="InterPro" id="IPR038591">
    <property type="entry name" value="NolW-like_sf"/>
</dbReference>
<keyword evidence="3 10" id="KW-0813">Transport</keyword>
<dbReference type="InterPro" id="IPR013356">
    <property type="entry name" value="T2SS_GspD"/>
</dbReference>
<protein>
    <submittedName>
        <fullName evidence="15">Type II secretion system protein GspD</fullName>
    </submittedName>
</protein>
<feature type="region of interest" description="Disordered" evidence="11">
    <location>
        <begin position="629"/>
        <end position="648"/>
    </location>
</feature>
<evidence type="ECO:0000256" key="8">
    <source>
        <dbReference type="ARBA" id="ARBA00023136"/>
    </source>
</evidence>
<keyword evidence="4" id="KW-1134">Transmembrane beta strand</keyword>
<name>A0A9X8JJV9_9GAMM</name>
<keyword evidence="6" id="KW-0732">Signal</keyword>